<proteinExistence type="predicted"/>
<keyword evidence="3" id="KW-1185">Reference proteome</keyword>
<feature type="chain" id="PRO_5001830427" description="Secreted protein" evidence="1">
    <location>
        <begin position="26"/>
        <end position="84"/>
    </location>
</feature>
<protein>
    <recommendedName>
        <fullName evidence="4">Secreted protein</fullName>
    </recommendedName>
</protein>
<dbReference type="EMBL" id="KK119419">
    <property type="protein sequence ID" value="KFM75680.1"/>
    <property type="molecule type" value="Genomic_DNA"/>
</dbReference>
<feature type="non-terminal residue" evidence="2">
    <location>
        <position position="84"/>
    </location>
</feature>
<name>A0A087UE91_STEMI</name>
<evidence type="ECO:0000313" key="3">
    <source>
        <dbReference type="Proteomes" id="UP000054359"/>
    </source>
</evidence>
<dbReference type="Proteomes" id="UP000054359">
    <property type="component" value="Unassembled WGS sequence"/>
</dbReference>
<evidence type="ECO:0000313" key="2">
    <source>
        <dbReference type="EMBL" id="KFM75680.1"/>
    </source>
</evidence>
<evidence type="ECO:0008006" key="4">
    <source>
        <dbReference type="Google" id="ProtNLM"/>
    </source>
</evidence>
<organism evidence="2 3">
    <name type="scientific">Stegodyphus mimosarum</name>
    <name type="common">African social velvet spider</name>
    <dbReference type="NCBI Taxonomy" id="407821"/>
    <lineage>
        <taxon>Eukaryota</taxon>
        <taxon>Metazoa</taxon>
        <taxon>Ecdysozoa</taxon>
        <taxon>Arthropoda</taxon>
        <taxon>Chelicerata</taxon>
        <taxon>Arachnida</taxon>
        <taxon>Araneae</taxon>
        <taxon>Araneomorphae</taxon>
        <taxon>Entelegynae</taxon>
        <taxon>Eresoidea</taxon>
        <taxon>Eresidae</taxon>
        <taxon>Stegodyphus</taxon>
    </lineage>
</organism>
<feature type="signal peptide" evidence="1">
    <location>
        <begin position="1"/>
        <end position="25"/>
    </location>
</feature>
<sequence length="84" mass="9508">MLKVIIMSAFFISMILVSLMPWIQASALEKRGNIRLCGSILADTLSVICRGRYNTPAPEERKRFIASQINNIDQALTWFFGKSD</sequence>
<reference evidence="2 3" key="1">
    <citation type="submission" date="2013-11" db="EMBL/GenBank/DDBJ databases">
        <title>Genome sequencing of Stegodyphus mimosarum.</title>
        <authorList>
            <person name="Bechsgaard J."/>
        </authorList>
    </citation>
    <scope>NUCLEOTIDE SEQUENCE [LARGE SCALE GENOMIC DNA]</scope>
</reference>
<accession>A0A087UE91</accession>
<dbReference type="AlphaFoldDB" id="A0A087UE91"/>
<evidence type="ECO:0000256" key="1">
    <source>
        <dbReference type="SAM" id="SignalP"/>
    </source>
</evidence>
<keyword evidence="1" id="KW-0732">Signal</keyword>
<dbReference type="OrthoDB" id="6330326at2759"/>
<gene>
    <name evidence="2" type="ORF">X975_19326</name>
</gene>